<dbReference type="InterPro" id="IPR012291">
    <property type="entry name" value="CBM2_carb-bd_dom_sf"/>
</dbReference>
<proteinExistence type="predicted"/>
<evidence type="ECO:0000256" key="2">
    <source>
        <dbReference type="ARBA" id="ARBA00023295"/>
    </source>
</evidence>
<dbReference type="InterPro" id="IPR008965">
    <property type="entry name" value="CBM2/CBM3_carb-bd_dom_sf"/>
</dbReference>
<evidence type="ECO:0000259" key="5">
    <source>
        <dbReference type="PROSITE" id="PS50853"/>
    </source>
</evidence>
<evidence type="ECO:0000256" key="1">
    <source>
        <dbReference type="ARBA" id="ARBA00023277"/>
    </source>
</evidence>
<accession>A0A919K5Z9</accession>
<dbReference type="InterPro" id="IPR003961">
    <property type="entry name" value="FN3_dom"/>
</dbReference>
<dbReference type="GO" id="GO:0030247">
    <property type="term" value="F:polysaccharide binding"/>
    <property type="evidence" value="ECO:0007669"/>
    <property type="project" value="UniProtKB-UniRule"/>
</dbReference>
<feature type="domain" description="CBM2" evidence="6">
    <location>
        <begin position="186"/>
        <end position="295"/>
    </location>
</feature>
<dbReference type="AlphaFoldDB" id="A0A919K5Z9"/>
<dbReference type="Pfam" id="PF00553">
    <property type="entry name" value="CBM_2"/>
    <property type="match status" value="1"/>
</dbReference>
<dbReference type="EMBL" id="BOMV01000089">
    <property type="protein sequence ID" value="GIF00754.1"/>
    <property type="molecule type" value="Genomic_DNA"/>
</dbReference>
<dbReference type="SUPFAM" id="SSF49384">
    <property type="entry name" value="Carbohydrate-binding domain"/>
    <property type="match status" value="1"/>
</dbReference>
<feature type="domain" description="Fibronectin type-III" evidence="5">
    <location>
        <begin position="88"/>
        <end position="183"/>
    </location>
</feature>
<evidence type="ECO:0000256" key="3">
    <source>
        <dbReference type="ARBA" id="ARBA00023326"/>
    </source>
</evidence>
<dbReference type="SMART" id="SM00637">
    <property type="entry name" value="CBD_II"/>
    <property type="match status" value="1"/>
</dbReference>
<evidence type="ECO:0000259" key="6">
    <source>
        <dbReference type="PROSITE" id="PS51173"/>
    </source>
</evidence>
<comment type="caution">
    <text evidence="7">The sequence shown here is derived from an EMBL/GenBank/DDBJ whole genome shotgun (WGS) entry which is preliminary data.</text>
</comment>
<dbReference type="SUPFAM" id="SSF49265">
    <property type="entry name" value="Fibronectin type III"/>
    <property type="match status" value="2"/>
</dbReference>
<dbReference type="GO" id="GO:0000272">
    <property type="term" value="P:polysaccharide catabolic process"/>
    <property type="evidence" value="ECO:0007669"/>
    <property type="project" value="UniProtKB-KW"/>
</dbReference>
<dbReference type="InterPro" id="IPR036116">
    <property type="entry name" value="FN3_sf"/>
</dbReference>
<dbReference type="GO" id="GO:0004553">
    <property type="term" value="F:hydrolase activity, hydrolyzing O-glycosyl compounds"/>
    <property type="evidence" value="ECO:0007669"/>
    <property type="project" value="InterPro"/>
</dbReference>
<keyword evidence="3" id="KW-0624">Polysaccharide degradation</keyword>
<dbReference type="Gene3D" id="2.60.40.10">
    <property type="entry name" value="Immunoglobulins"/>
    <property type="match status" value="2"/>
</dbReference>
<reference evidence="7" key="1">
    <citation type="submission" date="2021-01" db="EMBL/GenBank/DDBJ databases">
        <title>Whole genome shotgun sequence of Actinoplanes rishiriensis NBRC 108556.</title>
        <authorList>
            <person name="Komaki H."/>
            <person name="Tamura T."/>
        </authorList>
    </citation>
    <scope>NUCLEOTIDE SEQUENCE</scope>
    <source>
        <strain evidence="7">NBRC 108556</strain>
    </source>
</reference>
<keyword evidence="8" id="KW-1185">Reference proteome</keyword>
<feature type="region of interest" description="Disordered" evidence="4">
    <location>
        <begin position="165"/>
        <end position="190"/>
    </location>
</feature>
<protein>
    <submittedName>
        <fullName evidence="7">Uncharacterized protein</fullName>
    </submittedName>
</protein>
<dbReference type="PROSITE" id="PS50853">
    <property type="entry name" value="FN3"/>
    <property type="match status" value="2"/>
</dbReference>
<evidence type="ECO:0000313" key="7">
    <source>
        <dbReference type="EMBL" id="GIF00754.1"/>
    </source>
</evidence>
<keyword evidence="2" id="KW-0378">Hydrolase</keyword>
<keyword evidence="1" id="KW-0119">Carbohydrate metabolism</keyword>
<name>A0A919K5Z9_9ACTN</name>
<keyword evidence="2" id="KW-0326">Glycosidase</keyword>
<feature type="compositionally biased region" description="Pro residues" evidence="4">
    <location>
        <begin position="179"/>
        <end position="190"/>
    </location>
</feature>
<evidence type="ECO:0000256" key="4">
    <source>
        <dbReference type="SAM" id="MobiDB-lite"/>
    </source>
</evidence>
<feature type="domain" description="Fibronectin type-III" evidence="5">
    <location>
        <begin position="1"/>
        <end position="80"/>
    </location>
</feature>
<gene>
    <name evidence="7" type="ORF">Ari01nite_82180</name>
</gene>
<dbReference type="InterPro" id="IPR013783">
    <property type="entry name" value="Ig-like_fold"/>
</dbReference>
<evidence type="ECO:0000313" key="8">
    <source>
        <dbReference type="Proteomes" id="UP000636960"/>
    </source>
</evidence>
<dbReference type="InterPro" id="IPR001919">
    <property type="entry name" value="CBD2"/>
</dbReference>
<sequence length="295" mass="30849">MTLAWSAATPGSFPIAGYDISHNRAFDDIMRLQKVGNVTTVTITEGIRATGNYSFRIMARDTAGGWSTTGSSVSVVTPASDTAADQTPPSRPTGLVAANSPEGIALSWSPSTDDVGVTGYDVYVFDGLWYSALYTTVSGTTATVRPIPAMSSLYVRARDAAGNLSAESNAVRSPNVSSPTPPPSSSPPPAPICSVVYRNSSQWNGGFVAEIQIRNNTGAPIENWTFGFHFGGDQVVQNAWGTGTFTQAGRTVTATPATWTRVIPPNGTVTIGLLGRWTTSNATPTGFTLNGSPCS</sequence>
<dbReference type="Proteomes" id="UP000636960">
    <property type="component" value="Unassembled WGS sequence"/>
</dbReference>
<organism evidence="7 8">
    <name type="scientific">Paractinoplanes rishiriensis</name>
    <dbReference type="NCBI Taxonomy" id="1050105"/>
    <lineage>
        <taxon>Bacteria</taxon>
        <taxon>Bacillati</taxon>
        <taxon>Actinomycetota</taxon>
        <taxon>Actinomycetes</taxon>
        <taxon>Micromonosporales</taxon>
        <taxon>Micromonosporaceae</taxon>
        <taxon>Paractinoplanes</taxon>
    </lineage>
</organism>
<dbReference type="CDD" id="cd00063">
    <property type="entry name" value="FN3"/>
    <property type="match status" value="1"/>
</dbReference>
<dbReference type="PROSITE" id="PS51173">
    <property type="entry name" value="CBM2"/>
    <property type="match status" value="1"/>
</dbReference>
<dbReference type="Gene3D" id="2.60.40.290">
    <property type="match status" value="1"/>
</dbReference>